<reference evidence="1 2" key="1">
    <citation type="submission" date="2016-01" db="EMBL/GenBank/DDBJ databases">
        <title>The new phylogeny of the genus Mycobacterium.</title>
        <authorList>
            <person name="Tarcisio F."/>
            <person name="Conor M."/>
            <person name="Antonella G."/>
            <person name="Elisabetta G."/>
            <person name="Giulia F.S."/>
            <person name="Sara T."/>
            <person name="Anna F."/>
            <person name="Clotilde B."/>
            <person name="Roberto B."/>
            <person name="Veronica D.S."/>
            <person name="Fabio R."/>
            <person name="Monica P."/>
            <person name="Olivier J."/>
            <person name="Enrico T."/>
            <person name="Nicola S."/>
        </authorList>
    </citation>
    <scope>NUCLEOTIDE SEQUENCE [LARGE SCALE GENOMIC DNA]</scope>
    <source>
        <strain evidence="1 2">DSM 43505</strain>
    </source>
</reference>
<gene>
    <name evidence="1" type="ORF">AWC07_01805</name>
</gene>
<dbReference type="EMBL" id="LQOX01000024">
    <property type="protein sequence ID" value="ORV77361.1"/>
    <property type="molecule type" value="Genomic_DNA"/>
</dbReference>
<dbReference type="Proteomes" id="UP000193738">
    <property type="component" value="Unassembled WGS sequence"/>
</dbReference>
<accession>A0A1X1VZH8</accession>
<comment type="caution">
    <text evidence="1">The sequence shown here is derived from an EMBL/GenBank/DDBJ whole genome shotgun (WGS) entry which is preliminary data.</text>
</comment>
<proteinExistence type="predicted"/>
<evidence type="ECO:0000313" key="2">
    <source>
        <dbReference type="Proteomes" id="UP000193738"/>
    </source>
</evidence>
<dbReference type="STRING" id="1777.AWC07_01805"/>
<sequence>MVVVFEVLEIARSGWEPPILEGAPTMWHLLSHPHAPDVGQARSGISSVEHVTAHVRVSEHDVKFSGAAATSTPPAPIHHHWPGATLVDAVRHIHITLPEPRPVYRRREAGYSEVAWMSRQMDHL</sequence>
<name>A0A1X1VZH8_MYCGS</name>
<protein>
    <submittedName>
        <fullName evidence="1">Uncharacterized protein</fullName>
    </submittedName>
</protein>
<organism evidence="1 2">
    <name type="scientific">Mycobacterium gastri</name>
    <dbReference type="NCBI Taxonomy" id="1777"/>
    <lineage>
        <taxon>Bacteria</taxon>
        <taxon>Bacillati</taxon>
        <taxon>Actinomycetota</taxon>
        <taxon>Actinomycetes</taxon>
        <taxon>Mycobacteriales</taxon>
        <taxon>Mycobacteriaceae</taxon>
        <taxon>Mycobacterium</taxon>
    </lineage>
</organism>
<dbReference type="AlphaFoldDB" id="A0A1X1VZH8"/>
<keyword evidence="2" id="KW-1185">Reference proteome</keyword>
<evidence type="ECO:0000313" key="1">
    <source>
        <dbReference type="EMBL" id="ORV77361.1"/>
    </source>
</evidence>